<dbReference type="AlphaFoldDB" id="A0A328TD24"/>
<evidence type="ECO:0008006" key="3">
    <source>
        <dbReference type="Google" id="ProtNLM"/>
    </source>
</evidence>
<evidence type="ECO:0000313" key="2">
    <source>
        <dbReference type="Proteomes" id="UP000244334"/>
    </source>
</evidence>
<reference evidence="1" key="1">
    <citation type="submission" date="2018-04" db="EMBL/GenBank/DDBJ databases">
        <title>Genomes of the Obligate Erwinia dacicola and Facultative Enterobacter sp. OLF Endosymbionts of the Olive Fruit fly, Bactrocera oleae.</title>
        <authorList>
            <person name="Estes A.M."/>
            <person name="Hearn D.J."/>
            <person name="Agarwal S."/>
            <person name="Pierson E.A."/>
            <person name="Dunning-Hotopp J.C."/>
        </authorList>
    </citation>
    <scope>NUCLEOTIDE SEQUENCE [LARGE SCALE GENOMIC DNA]</scope>
    <source>
        <strain evidence="1">Oroville</strain>
    </source>
</reference>
<sequence length="47" mass="5599">MKYRTWLLEVLRLHFEEKLPRIEAGRQSGIPKTTACDLGTVAKIWRW</sequence>
<comment type="caution">
    <text evidence="1">The sequence shown here is derived from an EMBL/GenBank/DDBJ whole genome shotgun (WGS) entry which is preliminary data.</text>
</comment>
<name>A0A328TD24_9GAMM</name>
<accession>A0A328TD24</accession>
<organism evidence="1 2">
    <name type="scientific">Candidatus Erwinia dacicola</name>
    <dbReference type="NCBI Taxonomy" id="252393"/>
    <lineage>
        <taxon>Bacteria</taxon>
        <taxon>Pseudomonadati</taxon>
        <taxon>Pseudomonadota</taxon>
        <taxon>Gammaproteobacteria</taxon>
        <taxon>Enterobacterales</taxon>
        <taxon>Erwiniaceae</taxon>
        <taxon>Erwinia</taxon>
    </lineage>
</organism>
<gene>
    <name evidence="1" type="ORF">ACZ87_03848</name>
</gene>
<evidence type="ECO:0000313" key="1">
    <source>
        <dbReference type="EMBL" id="RAP68499.1"/>
    </source>
</evidence>
<keyword evidence="2" id="KW-1185">Reference proteome</keyword>
<dbReference type="Proteomes" id="UP000244334">
    <property type="component" value="Unassembled WGS sequence"/>
</dbReference>
<protein>
    <recommendedName>
        <fullName evidence="3">Transposase</fullName>
    </recommendedName>
</protein>
<dbReference type="EMBL" id="LJAM02000823">
    <property type="protein sequence ID" value="RAP68499.1"/>
    <property type="molecule type" value="Genomic_DNA"/>
</dbReference>
<proteinExistence type="predicted"/>